<keyword evidence="1" id="KW-1133">Transmembrane helix</keyword>
<protein>
    <recommendedName>
        <fullName evidence="4">DHHW protein</fullName>
    </recommendedName>
</protein>
<dbReference type="InterPro" id="IPR025945">
    <property type="entry name" value="DHHW"/>
</dbReference>
<organism evidence="2 3">
    <name type="scientific">Candidatus Mediterraneibacter caccavium</name>
    <dbReference type="NCBI Taxonomy" id="2838661"/>
    <lineage>
        <taxon>Bacteria</taxon>
        <taxon>Bacillati</taxon>
        <taxon>Bacillota</taxon>
        <taxon>Clostridia</taxon>
        <taxon>Lachnospirales</taxon>
        <taxon>Lachnospiraceae</taxon>
        <taxon>Mediterraneibacter</taxon>
    </lineage>
</organism>
<evidence type="ECO:0000313" key="2">
    <source>
        <dbReference type="EMBL" id="HIX47756.1"/>
    </source>
</evidence>
<dbReference type="Pfam" id="PF14286">
    <property type="entry name" value="DHHW"/>
    <property type="match status" value="1"/>
</dbReference>
<evidence type="ECO:0008006" key="4">
    <source>
        <dbReference type="Google" id="ProtNLM"/>
    </source>
</evidence>
<accession>A0A9D2AST6</accession>
<sequence>MDNRKRRGRIESLIGKIFLLSLFLVLLVNIIAPDREQSDQENRMLDTMPKLSLTGVLNGDFMEQWESYMSDQFAGRNLLRGLKVKLDRLGGSRMENGVIIGKDGQLFEDIAVPDDELFKDNINAVRSFAEMYPDIPTTVMLIPDAACILSDSLPAFATVEDQSQMFSMVERGLGDSVSWVDAYSALNKHKTEKLYYKTDHHWTTQAAFYVFQEAAAGLGIEGDVSDDYVSYTVTDSFNGVLASKSGAGLDEKEQIDIYVPTEGDDDVIVNYVDEAKKRTSLYDSSKLETRDKYGVFFGGNTSVMDIRTMSTSRQRLLVVKDSFADCFIPFLTPYYREIVVVDPRYYSGTLENIMETYRITDALILYSGNTFMTDNNISGVFTGE</sequence>
<keyword evidence="1" id="KW-0812">Transmembrane</keyword>
<proteinExistence type="predicted"/>
<dbReference type="AlphaFoldDB" id="A0A9D2AST6"/>
<feature type="transmembrane region" description="Helical" evidence="1">
    <location>
        <begin position="12"/>
        <end position="32"/>
    </location>
</feature>
<comment type="caution">
    <text evidence="2">The sequence shown here is derived from an EMBL/GenBank/DDBJ whole genome shotgun (WGS) entry which is preliminary data.</text>
</comment>
<gene>
    <name evidence="2" type="ORF">H9981_01860</name>
</gene>
<evidence type="ECO:0000313" key="3">
    <source>
        <dbReference type="Proteomes" id="UP000824243"/>
    </source>
</evidence>
<name>A0A9D2AST6_9FIRM</name>
<keyword evidence="1" id="KW-0472">Membrane</keyword>
<evidence type="ECO:0000256" key="1">
    <source>
        <dbReference type="SAM" id="Phobius"/>
    </source>
</evidence>
<dbReference type="Proteomes" id="UP000824243">
    <property type="component" value="Unassembled WGS sequence"/>
</dbReference>
<reference evidence="2" key="1">
    <citation type="journal article" date="2021" name="PeerJ">
        <title>Extensive microbial diversity within the chicken gut microbiome revealed by metagenomics and culture.</title>
        <authorList>
            <person name="Gilroy R."/>
            <person name="Ravi A."/>
            <person name="Getino M."/>
            <person name="Pursley I."/>
            <person name="Horton D.L."/>
            <person name="Alikhan N.F."/>
            <person name="Baker D."/>
            <person name="Gharbi K."/>
            <person name="Hall N."/>
            <person name="Watson M."/>
            <person name="Adriaenssens E.M."/>
            <person name="Foster-Nyarko E."/>
            <person name="Jarju S."/>
            <person name="Secka A."/>
            <person name="Antonio M."/>
            <person name="Oren A."/>
            <person name="Chaudhuri R.R."/>
            <person name="La Ragione R."/>
            <person name="Hildebrand F."/>
            <person name="Pallen M.J."/>
        </authorList>
    </citation>
    <scope>NUCLEOTIDE SEQUENCE</scope>
    <source>
        <strain evidence="2">ChiSjej5B23-15282</strain>
    </source>
</reference>
<reference evidence="2" key="2">
    <citation type="submission" date="2021-04" db="EMBL/GenBank/DDBJ databases">
        <authorList>
            <person name="Gilroy R."/>
        </authorList>
    </citation>
    <scope>NUCLEOTIDE SEQUENCE</scope>
    <source>
        <strain evidence="2">ChiSjej5B23-15282</strain>
    </source>
</reference>
<dbReference type="EMBL" id="DXFA01000031">
    <property type="protein sequence ID" value="HIX47756.1"/>
    <property type="molecule type" value="Genomic_DNA"/>
</dbReference>